<name>A0ABP6D7Y3_9ACTN</name>
<evidence type="ECO:0000256" key="1">
    <source>
        <dbReference type="SAM" id="MobiDB-lite"/>
    </source>
</evidence>
<dbReference type="Proteomes" id="UP001501509">
    <property type="component" value="Unassembled WGS sequence"/>
</dbReference>
<evidence type="ECO:0000313" key="2">
    <source>
        <dbReference type="EMBL" id="GAA2634913.1"/>
    </source>
</evidence>
<accession>A0ABP6D7Y3</accession>
<comment type="caution">
    <text evidence="2">The sequence shown here is derived from an EMBL/GenBank/DDBJ whole genome shotgun (WGS) entry which is preliminary data.</text>
</comment>
<dbReference type="RefSeq" id="WP_344548423.1">
    <property type="nucleotide sequence ID" value="NZ_BAAATD010000019.1"/>
</dbReference>
<feature type="compositionally biased region" description="Basic and acidic residues" evidence="1">
    <location>
        <begin position="37"/>
        <end position="48"/>
    </location>
</feature>
<protein>
    <submittedName>
        <fullName evidence="2">Uncharacterized protein</fullName>
    </submittedName>
</protein>
<organism evidence="2 3">
    <name type="scientific">Actinomadura fulvescens</name>
    <dbReference type="NCBI Taxonomy" id="46160"/>
    <lineage>
        <taxon>Bacteria</taxon>
        <taxon>Bacillati</taxon>
        <taxon>Actinomycetota</taxon>
        <taxon>Actinomycetes</taxon>
        <taxon>Streptosporangiales</taxon>
        <taxon>Thermomonosporaceae</taxon>
        <taxon>Actinomadura</taxon>
    </lineage>
</organism>
<sequence length="156" mass="16124">MTCDAEIAKPTQLRDGLVTRTLSAGAAGPLRGAARRARPDRTAARPDGRASGGRRTTPDGTAAALTPESDAAAPQIPGTFFAWDVEIAGRRPRGISGVTDEAALAKRQVSLALTGQPIGSTGKVRLVALSPRGDISYVDLNVVAQAHKTKSGITWA</sequence>
<proteinExistence type="predicted"/>
<dbReference type="EMBL" id="BAAATD010000019">
    <property type="protein sequence ID" value="GAA2634913.1"/>
    <property type="molecule type" value="Genomic_DNA"/>
</dbReference>
<evidence type="ECO:0000313" key="3">
    <source>
        <dbReference type="Proteomes" id="UP001501509"/>
    </source>
</evidence>
<gene>
    <name evidence="2" type="ORF">GCM10010411_87230</name>
</gene>
<feature type="region of interest" description="Disordered" evidence="1">
    <location>
        <begin position="19"/>
        <end position="73"/>
    </location>
</feature>
<keyword evidence="3" id="KW-1185">Reference proteome</keyword>
<reference evidence="3" key="1">
    <citation type="journal article" date="2019" name="Int. J. Syst. Evol. Microbiol.">
        <title>The Global Catalogue of Microorganisms (GCM) 10K type strain sequencing project: providing services to taxonomists for standard genome sequencing and annotation.</title>
        <authorList>
            <consortium name="The Broad Institute Genomics Platform"/>
            <consortium name="The Broad Institute Genome Sequencing Center for Infectious Disease"/>
            <person name="Wu L."/>
            <person name="Ma J."/>
        </authorList>
    </citation>
    <scope>NUCLEOTIDE SEQUENCE [LARGE SCALE GENOMIC DNA]</scope>
    <source>
        <strain evidence="3">JCM 6833</strain>
    </source>
</reference>